<evidence type="ECO:0000313" key="1">
    <source>
        <dbReference type="EMBL" id="MBW88782.1"/>
    </source>
</evidence>
<sequence>MLNYPIHIFRLLS</sequence>
<name>A0A2P2J5N5_RHIMU</name>
<dbReference type="GO" id="GO:0008168">
    <property type="term" value="F:methyltransferase activity"/>
    <property type="evidence" value="ECO:0007669"/>
    <property type="project" value="UniProtKB-KW"/>
</dbReference>
<organism evidence="1">
    <name type="scientific">Rhizophora mucronata</name>
    <name type="common">Asiatic mangrove</name>
    <dbReference type="NCBI Taxonomy" id="61149"/>
    <lineage>
        <taxon>Eukaryota</taxon>
        <taxon>Viridiplantae</taxon>
        <taxon>Streptophyta</taxon>
        <taxon>Embryophyta</taxon>
        <taxon>Tracheophyta</taxon>
        <taxon>Spermatophyta</taxon>
        <taxon>Magnoliopsida</taxon>
        <taxon>eudicotyledons</taxon>
        <taxon>Gunneridae</taxon>
        <taxon>Pentapetalae</taxon>
        <taxon>rosids</taxon>
        <taxon>fabids</taxon>
        <taxon>Malpighiales</taxon>
        <taxon>Rhizophoraceae</taxon>
        <taxon>Rhizophora</taxon>
    </lineage>
</organism>
<reference evidence="1" key="1">
    <citation type="submission" date="2018-02" db="EMBL/GenBank/DDBJ databases">
        <title>Rhizophora mucronata_Transcriptome.</title>
        <authorList>
            <person name="Meera S.P."/>
            <person name="Sreeshan A."/>
            <person name="Augustine A."/>
        </authorList>
    </citation>
    <scope>NUCLEOTIDE SEQUENCE</scope>
    <source>
        <tissue evidence="1">Leaf</tissue>
    </source>
</reference>
<keyword evidence="1" id="KW-0489">Methyltransferase</keyword>
<dbReference type="EMBL" id="GGEC01008299">
    <property type="protein sequence ID" value="MBW88782.1"/>
    <property type="molecule type" value="Transcribed_RNA"/>
</dbReference>
<proteinExistence type="predicted"/>
<accession>A0A2P2J5N5</accession>
<keyword evidence="1" id="KW-0808">Transferase</keyword>
<dbReference type="GO" id="GO:0032259">
    <property type="term" value="P:methylation"/>
    <property type="evidence" value="ECO:0007669"/>
    <property type="project" value="UniProtKB-KW"/>
</dbReference>
<protein>
    <submittedName>
        <fullName evidence="1">Methyltransferase-like protein 1 isoform X2</fullName>
    </submittedName>
</protein>